<evidence type="ECO:0000256" key="2">
    <source>
        <dbReference type="ARBA" id="ARBA00022692"/>
    </source>
</evidence>
<feature type="transmembrane region" description="Helical" evidence="5">
    <location>
        <begin position="132"/>
        <end position="153"/>
    </location>
</feature>
<dbReference type="Pfam" id="PF01124">
    <property type="entry name" value="MAPEG"/>
    <property type="match status" value="1"/>
</dbReference>
<sequence length="161" mass="17464">MSSLFDFTKSQLSYYTIPAAMVLLYVPHTYANIKAGKSQDHANPRKIEENLSKDESIDKVTKGRILRARAAHANANETIGLYAAAVVAANATGVDVKSVNYLTLGYLASRIAYNYIYVIAQDNRRVAPLRTLAWSAGVGIILTLFIKAGNAAANVSTLRLS</sequence>
<feature type="transmembrane region" description="Helical" evidence="5">
    <location>
        <begin position="12"/>
        <end position="31"/>
    </location>
</feature>
<evidence type="ECO:0000256" key="5">
    <source>
        <dbReference type="SAM" id="Phobius"/>
    </source>
</evidence>
<name>A0AA38VN23_9PEZI</name>
<reference evidence="6" key="1">
    <citation type="submission" date="2022-07" db="EMBL/GenBank/DDBJ databases">
        <title>Fungi with potential for degradation of polypropylene.</title>
        <authorList>
            <person name="Gostincar C."/>
        </authorList>
    </citation>
    <scope>NUCLEOTIDE SEQUENCE</scope>
    <source>
        <strain evidence="6">EXF-13287</strain>
    </source>
</reference>
<accession>A0AA38VN23</accession>
<dbReference type="InterPro" id="IPR001129">
    <property type="entry name" value="Membr-assoc_MAPEG"/>
</dbReference>
<comment type="subcellular location">
    <subcellularLocation>
        <location evidence="1">Membrane</location>
    </subcellularLocation>
</comment>
<gene>
    <name evidence="6" type="ORF">NKR19_g4642</name>
</gene>
<organism evidence="6 7">
    <name type="scientific">Coniochaeta hoffmannii</name>
    <dbReference type="NCBI Taxonomy" id="91930"/>
    <lineage>
        <taxon>Eukaryota</taxon>
        <taxon>Fungi</taxon>
        <taxon>Dikarya</taxon>
        <taxon>Ascomycota</taxon>
        <taxon>Pezizomycotina</taxon>
        <taxon>Sordariomycetes</taxon>
        <taxon>Sordariomycetidae</taxon>
        <taxon>Coniochaetales</taxon>
        <taxon>Coniochaetaceae</taxon>
        <taxon>Coniochaeta</taxon>
    </lineage>
</organism>
<keyword evidence="3 5" id="KW-1133">Transmembrane helix</keyword>
<protein>
    <recommendedName>
        <fullName evidence="8">Membrane-associated, eicosanoid/glutathione metabolism protein</fullName>
    </recommendedName>
</protein>
<dbReference type="AlphaFoldDB" id="A0AA38VN23"/>
<evidence type="ECO:0000256" key="4">
    <source>
        <dbReference type="ARBA" id="ARBA00023136"/>
    </source>
</evidence>
<evidence type="ECO:0000256" key="1">
    <source>
        <dbReference type="ARBA" id="ARBA00004370"/>
    </source>
</evidence>
<dbReference type="GO" id="GO:0016020">
    <property type="term" value="C:membrane"/>
    <property type="evidence" value="ECO:0007669"/>
    <property type="project" value="UniProtKB-SubCell"/>
</dbReference>
<dbReference type="PANTHER" id="PTHR35371">
    <property type="entry name" value="INNER MEMBRANE PROTEIN"/>
    <property type="match status" value="1"/>
</dbReference>
<keyword evidence="4 5" id="KW-0472">Membrane</keyword>
<comment type="caution">
    <text evidence="6">The sequence shown here is derived from an EMBL/GenBank/DDBJ whole genome shotgun (WGS) entry which is preliminary data.</text>
</comment>
<evidence type="ECO:0008006" key="8">
    <source>
        <dbReference type="Google" id="ProtNLM"/>
    </source>
</evidence>
<dbReference type="InterPro" id="IPR023352">
    <property type="entry name" value="MAPEG-like_dom_sf"/>
</dbReference>
<evidence type="ECO:0000256" key="3">
    <source>
        <dbReference type="ARBA" id="ARBA00022989"/>
    </source>
</evidence>
<dbReference type="Proteomes" id="UP001174691">
    <property type="component" value="Unassembled WGS sequence"/>
</dbReference>
<keyword evidence="2 5" id="KW-0812">Transmembrane</keyword>
<dbReference type="Gene3D" id="1.20.120.550">
    <property type="entry name" value="Membrane associated eicosanoid/glutathione metabolism-like domain"/>
    <property type="match status" value="1"/>
</dbReference>
<evidence type="ECO:0000313" key="7">
    <source>
        <dbReference type="Proteomes" id="UP001174691"/>
    </source>
</evidence>
<dbReference type="PANTHER" id="PTHR35371:SF1">
    <property type="entry name" value="BLR7753 PROTEIN"/>
    <property type="match status" value="1"/>
</dbReference>
<keyword evidence="7" id="KW-1185">Reference proteome</keyword>
<evidence type="ECO:0000313" key="6">
    <source>
        <dbReference type="EMBL" id="KAJ9152174.1"/>
    </source>
</evidence>
<dbReference type="SUPFAM" id="SSF161084">
    <property type="entry name" value="MAPEG domain-like"/>
    <property type="match status" value="1"/>
</dbReference>
<dbReference type="EMBL" id="JANBVN010000059">
    <property type="protein sequence ID" value="KAJ9152174.1"/>
    <property type="molecule type" value="Genomic_DNA"/>
</dbReference>
<proteinExistence type="predicted"/>